<keyword evidence="7" id="KW-1185">Reference proteome</keyword>
<evidence type="ECO:0000256" key="4">
    <source>
        <dbReference type="SAM" id="SignalP"/>
    </source>
</evidence>
<dbReference type="PANTHER" id="PTHR13610:SF11">
    <property type="entry name" value="METHYLTRANSFERASE DOMAIN-CONTAINING PROTEIN"/>
    <property type="match status" value="1"/>
</dbReference>
<reference evidence="6 7" key="1">
    <citation type="submission" date="2018-04" db="EMBL/GenBank/DDBJ databases">
        <title>Polynucleobacter sp. LimPoW16 genome.</title>
        <authorList>
            <person name="Hahn M.W."/>
        </authorList>
    </citation>
    <scope>NUCLEOTIDE SEQUENCE [LARGE SCALE GENOMIC DNA]</scope>
    <source>
        <strain evidence="6 7">LimPoW16</strain>
    </source>
</reference>
<dbReference type="KEGG" id="pani:DCO16_04515"/>
<dbReference type="Proteomes" id="UP000500806">
    <property type="component" value="Chromosome"/>
</dbReference>
<dbReference type="InterPro" id="IPR026170">
    <property type="entry name" value="FAM173A/B"/>
</dbReference>
<evidence type="ECO:0000313" key="7">
    <source>
        <dbReference type="Proteomes" id="UP000500806"/>
    </source>
</evidence>
<dbReference type="InterPro" id="IPR041698">
    <property type="entry name" value="Methyltransf_25"/>
</dbReference>
<gene>
    <name evidence="6" type="ORF">DCO16_04515</name>
</gene>
<dbReference type="Gene3D" id="3.40.50.150">
    <property type="entry name" value="Vaccinia Virus protein VP39"/>
    <property type="match status" value="1"/>
</dbReference>
<sequence>MKILKYLVLLLSIIVMGASIAQNTSDQGDDQFSPSVGQDGKDVIWVPTGNELIIKMLQTAQVSPKDLVYDLGAGDGKIAISAAKDFGARAVGIEYNESMAALGQRNAVRAGVADKVKIIQGDIFKEDFSKASVVTLYLLPELNLKLRPTILKMKPGTRVVSHAFTMGDWEADIEIDKPGKAYYWKVPANVVGEWTLDYSAPQTKTTLSLVQHFQRIGGMLTIGRNTQPIINPKLDGNKLQFGYLDAKNNYHTVRATVTDSTIKGEDRGDTIYNEFSGKRN</sequence>
<evidence type="ECO:0000259" key="5">
    <source>
        <dbReference type="Pfam" id="PF13649"/>
    </source>
</evidence>
<feature type="chain" id="PRO_5026955361" evidence="4">
    <location>
        <begin position="22"/>
        <end position="280"/>
    </location>
</feature>
<keyword evidence="3" id="KW-0949">S-adenosyl-L-methionine</keyword>
<organism evidence="6 7">
    <name type="scientific">Polynucleobacter antarcticus</name>
    <dbReference type="NCBI Taxonomy" id="1743162"/>
    <lineage>
        <taxon>Bacteria</taxon>
        <taxon>Pseudomonadati</taxon>
        <taxon>Pseudomonadota</taxon>
        <taxon>Betaproteobacteria</taxon>
        <taxon>Burkholderiales</taxon>
        <taxon>Burkholderiaceae</taxon>
        <taxon>Polynucleobacter</taxon>
    </lineage>
</organism>
<protein>
    <submittedName>
        <fullName evidence="6">Class I SAM-dependent methyltransferase</fullName>
    </submittedName>
</protein>
<evidence type="ECO:0000313" key="6">
    <source>
        <dbReference type="EMBL" id="QKM62387.1"/>
    </source>
</evidence>
<keyword evidence="4" id="KW-0732">Signal</keyword>
<dbReference type="AlphaFoldDB" id="A0A6M9PU39"/>
<keyword evidence="1 6" id="KW-0489">Methyltransferase</keyword>
<dbReference type="RefSeq" id="WP_173942539.1">
    <property type="nucleotide sequence ID" value="NZ_CBCSCD010000004.1"/>
</dbReference>
<feature type="signal peptide" evidence="4">
    <location>
        <begin position="1"/>
        <end position="21"/>
    </location>
</feature>
<dbReference type="Pfam" id="PF13649">
    <property type="entry name" value="Methyltransf_25"/>
    <property type="match status" value="1"/>
</dbReference>
<proteinExistence type="predicted"/>
<evidence type="ECO:0000256" key="2">
    <source>
        <dbReference type="ARBA" id="ARBA00022679"/>
    </source>
</evidence>
<name>A0A6M9PU39_9BURK</name>
<dbReference type="PANTHER" id="PTHR13610">
    <property type="entry name" value="METHYLTRANSFERASE DOMAIN-CONTAINING PROTEIN"/>
    <property type="match status" value="1"/>
</dbReference>
<feature type="domain" description="Methyltransferase" evidence="5">
    <location>
        <begin position="68"/>
        <end position="135"/>
    </location>
</feature>
<dbReference type="EMBL" id="CP028941">
    <property type="protein sequence ID" value="QKM62387.1"/>
    <property type="molecule type" value="Genomic_DNA"/>
</dbReference>
<dbReference type="InterPro" id="IPR029063">
    <property type="entry name" value="SAM-dependent_MTases_sf"/>
</dbReference>
<accession>A0A6M9PU39</accession>
<evidence type="ECO:0000256" key="3">
    <source>
        <dbReference type="ARBA" id="ARBA00022691"/>
    </source>
</evidence>
<dbReference type="CDD" id="cd02440">
    <property type="entry name" value="AdoMet_MTases"/>
    <property type="match status" value="1"/>
</dbReference>
<keyword evidence="2 6" id="KW-0808">Transferase</keyword>
<evidence type="ECO:0000256" key="1">
    <source>
        <dbReference type="ARBA" id="ARBA00022603"/>
    </source>
</evidence>
<dbReference type="GO" id="GO:0016279">
    <property type="term" value="F:protein-lysine N-methyltransferase activity"/>
    <property type="evidence" value="ECO:0007669"/>
    <property type="project" value="InterPro"/>
</dbReference>
<dbReference type="GO" id="GO:0032259">
    <property type="term" value="P:methylation"/>
    <property type="evidence" value="ECO:0007669"/>
    <property type="project" value="UniProtKB-KW"/>
</dbReference>
<dbReference type="SUPFAM" id="SSF53335">
    <property type="entry name" value="S-adenosyl-L-methionine-dependent methyltransferases"/>
    <property type="match status" value="1"/>
</dbReference>